<reference evidence="12" key="1">
    <citation type="submission" date="2020-10" db="EMBL/GenBank/DDBJ databases">
        <authorList>
            <person name="Kikuchi T."/>
        </authorList>
    </citation>
    <scope>NUCLEOTIDE SEQUENCE</scope>
    <source>
        <strain evidence="12">NKZ352</strain>
    </source>
</reference>
<feature type="compositionally biased region" description="Polar residues" evidence="10">
    <location>
        <begin position="590"/>
        <end position="607"/>
    </location>
</feature>
<dbReference type="GO" id="GO:0005786">
    <property type="term" value="C:signal recognition particle, endoplasmic reticulum targeting"/>
    <property type="evidence" value="ECO:0007669"/>
    <property type="project" value="UniProtKB-UniRule"/>
</dbReference>
<proteinExistence type="inferred from homology"/>
<comment type="subcellular location">
    <subcellularLocation>
        <location evidence="2 9">Cytoplasm</location>
    </subcellularLocation>
    <subcellularLocation>
        <location evidence="1">Endoplasmic reticulum</location>
    </subcellularLocation>
</comment>
<accession>A0A8S1HNS5</accession>
<organism evidence="12 13">
    <name type="scientific">Caenorhabditis auriculariae</name>
    <dbReference type="NCBI Taxonomy" id="2777116"/>
    <lineage>
        <taxon>Eukaryota</taxon>
        <taxon>Metazoa</taxon>
        <taxon>Ecdysozoa</taxon>
        <taxon>Nematoda</taxon>
        <taxon>Chromadorea</taxon>
        <taxon>Rhabditida</taxon>
        <taxon>Rhabditina</taxon>
        <taxon>Rhabditomorpha</taxon>
        <taxon>Rhabditoidea</taxon>
        <taxon>Rhabditidae</taxon>
        <taxon>Peloderinae</taxon>
        <taxon>Caenorhabditis</taxon>
    </lineage>
</organism>
<evidence type="ECO:0000256" key="1">
    <source>
        <dbReference type="ARBA" id="ARBA00004240"/>
    </source>
</evidence>
<dbReference type="Pfam" id="PF17004">
    <property type="entry name" value="SRP_TPR_like"/>
    <property type="match status" value="1"/>
</dbReference>
<evidence type="ECO:0000256" key="7">
    <source>
        <dbReference type="ARBA" id="ARBA00023135"/>
    </source>
</evidence>
<keyword evidence="13" id="KW-1185">Reference proteome</keyword>
<dbReference type="InterPro" id="IPR019734">
    <property type="entry name" value="TPR_rpt"/>
</dbReference>
<protein>
    <recommendedName>
        <fullName evidence="4 9">Signal recognition particle subunit SRP72</fullName>
    </recommendedName>
</protein>
<dbReference type="PIRSF" id="PIRSF038922">
    <property type="entry name" value="SRP72"/>
    <property type="match status" value="1"/>
</dbReference>
<dbReference type="InterPro" id="IPR026270">
    <property type="entry name" value="SRP72"/>
</dbReference>
<sequence length="637" mass="71979">MTETSSGGLHSCITDIVRADTSGDYQKALQAANKMIRRYPKETYAFKCKLVALIQLSMWDDALTLIKKTPHHQMGDCAFEKAYIYYRQGELDQAEEQLATCDKEDFRALELKAQIYYKQEKFQEAFDIFRHLLKNFSDDSDELRRANYLAVQTRLEAQGSKQQLEETGEETYSQLYNKACVQIEAELLPQALISLDKALVACRKSLTEEGRDEDEIEEELDSIRVQKAYILQRTGKRQQAIDIYKKVQASNHGDESVIATVVNNIPAASNDFSLPEARKKLKAALQVDQSKLTKRQRRTLMLNNALVLLLSNQREPCKRALDELVEKFGASKDVSLIEAALHVRLNDTEKALSVLDGNDVEQQLVRIHVLVNAGRLDEAVKALGSIPKELSAKPAVASLRTSLLVALDNKAEAIKELTSAIEKTNDPEVLKKLLEQAAQLETSVGNVQGAAKLLERLVGLFSDDINAKCLLISAYSVVDPKKAEKLSENLFNDKSDTNMNVDELEESDWILYGEKYKQKKEAKADQVLEDTEIITRQLKNRKRKRKIRLPKNYDPNEAPDPERWLPRQERAAFKKKGKKHREREVGRGTQGASSANPNVEFSTASPNSPRPLPTPVAEGPRQMRPKNPKKKKKTSKF</sequence>
<evidence type="ECO:0000256" key="8">
    <source>
        <dbReference type="ARBA" id="ARBA00023274"/>
    </source>
</evidence>
<evidence type="ECO:0000256" key="5">
    <source>
        <dbReference type="ARBA" id="ARBA00022490"/>
    </source>
</evidence>
<dbReference type="GO" id="GO:0005783">
    <property type="term" value="C:endoplasmic reticulum"/>
    <property type="evidence" value="ECO:0007669"/>
    <property type="project" value="UniProtKB-SubCell"/>
</dbReference>
<evidence type="ECO:0000256" key="2">
    <source>
        <dbReference type="ARBA" id="ARBA00004496"/>
    </source>
</evidence>
<evidence type="ECO:0000256" key="3">
    <source>
        <dbReference type="ARBA" id="ARBA00007676"/>
    </source>
</evidence>
<keyword evidence="8 9" id="KW-0687">Ribonucleoprotein</keyword>
<dbReference type="InterPro" id="IPR013699">
    <property type="entry name" value="Signal_recog_part_SRP72_RNA-bd"/>
</dbReference>
<evidence type="ECO:0000256" key="4">
    <source>
        <dbReference type="ARBA" id="ARBA00018350"/>
    </source>
</evidence>
<dbReference type="OrthoDB" id="5421607at2759"/>
<keyword evidence="6" id="KW-0256">Endoplasmic reticulum</keyword>
<dbReference type="InterPro" id="IPR011990">
    <property type="entry name" value="TPR-like_helical_dom_sf"/>
</dbReference>
<comment type="similarity">
    <text evidence="3 9">Belongs to the SRP72 family.</text>
</comment>
<dbReference type="GO" id="GO:0006614">
    <property type="term" value="P:SRP-dependent cotranslational protein targeting to membrane"/>
    <property type="evidence" value="ECO:0007669"/>
    <property type="project" value="UniProtKB-UniRule"/>
</dbReference>
<name>A0A8S1HNS5_9PELO</name>
<dbReference type="InterPro" id="IPR031545">
    <property type="entry name" value="SRP72_TPR-like"/>
</dbReference>
<dbReference type="PANTHER" id="PTHR14094:SF9">
    <property type="entry name" value="SIGNAL RECOGNITION PARTICLE SUBUNIT SRP72"/>
    <property type="match status" value="1"/>
</dbReference>
<dbReference type="EMBL" id="CAJGYM010000076">
    <property type="protein sequence ID" value="CAD6196607.1"/>
    <property type="molecule type" value="Genomic_DNA"/>
</dbReference>
<evidence type="ECO:0000259" key="11">
    <source>
        <dbReference type="Pfam" id="PF08492"/>
    </source>
</evidence>
<feature type="region of interest" description="Disordered" evidence="10">
    <location>
        <begin position="541"/>
        <end position="637"/>
    </location>
</feature>
<dbReference type="SUPFAM" id="SSF48452">
    <property type="entry name" value="TPR-like"/>
    <property type="match status" value="2"/>
</dbReference>
<evidence type="ECO:0000256" key="6">
    <source>
        <dbReference type="ARBA" id="ARBA00022824"/>
    </source>
</evidence>
<evidence type="ECO:0000313" key="13">
    <source>
        <dbReference type="Proteomes" id="UP000835052"/>
    </source>
</evidence>
<dbReference type="AlphaFoldDB" id="A0A8S1HNS5"/>
<evidence type="ECO:0000256" key="9">
    <source>
        <dbReference type="PIRNR" id="PIRNR038922"/>
    </source>
</evidence>
<comment type="caution">
    <text evidence="12">The sequence shown here is derived from an EMBL/GenBank/DDBJ whole genome shotgun (WGS) entry which is preliminary data.</text>
</comment>
<dbReference type="Pfam" id="PF08492">
    <property type="entry name" value="SRP72"/>
    <property type="match status" value="1"/>
</dbReference>
<evidence type="ECO:0000256" key="10">
    <source>
        <dbReference type="SAM" id="MobiDB-lite"/>
    </source>
</evidence>
<dbReference type="GO" id="GO:0008312">
    <property type="term" value="F:7S RNA binding"/>
    <property type="evidence" value="ECO:0007669"/>
    <property type="project" value="InterPro"/>
</dbReference>
<dbReference type="PANTHER" id="PTHR14094">
    <property type="entry name" value="SIGNAL RECOGNITION PARTICLE 72"/>
    <property type="match status" value="1"/>
</dbReference>
<gene>
    <name evidence="12" type="ORF">CAUJ_LOCUS12521</name>
</gene>
<evidence type="ECO:0000313" key="12">
    <source>
        <dbReference type="EMBL" id="CAD6196607.1"/>
    </source>
</evidence>
<feature type="compositionally biased region" description="Basic and acidic residues" evidence="10">
    <location>
        <begin position="560"/>
        <end position="572"/>
    </location>
</feature>
<comment type="function">
    <text evidence="9">Component of the signal recognition particle (SRP) complex, a ribonucleoprotein complex that mediates the cotranslational targeting of secretory and membrane proteins to the endoplasmic reticulum (ER).</text>
</comment>
<keyword evidence="5 9" id="KW-0963">Cytoplasm</keyword>
<dbReference type="SMART" id="SM00028">
    <property type="entry name" value="TPR"/>
    <property type="match status" value="3"/>
</dbReference>
<dbReference type="Gene3D" id="1.25.40.10">
    <property type="entry name" value="Tetratricopeptide repeat domain"/>
    <property type="match status" value="3"/>
</dbReference>
<feature type="domain" description="Signal recognition particle SRP72 subunit RNA-binding" evidence="11">
    <location>
        <begin position="518"/>
        <end position="575"/>
    </location>
</feature>
<feature type="compositionally biased region" description="Basic residues" evidence="10">
    <location>
        <begin position="623"/>
        <end position="637"/>
    </location>
</feature>
<keyword evidence="7 9" id="KW-0733">Signal recognition particle</keyword>
<dbReference type="Proteomes" id="UP000835052">
    <property type="component" value="Unassembled WGS sequence"/>
</dbReference>
<dbReference type="GO" id="GO:0043022">
    <property type="term" value="F:ribosome binding"/>
    <property type="evidence" value="ECO:0007669"/>
    <property type="project" value="TreeGrafter"/>
</dbReference>